<feature type="compositionally biased region" description="Basic residues" evidence="2">
    <location>
        <begin position="524"/>
        <end position="535"/>
    </location>
</feature>
<feature type="compositionally biased region" description="Polar residues" evidence="2">
    <location>
        <begin position="429"/>
        <end position="446"/>
    </location>
</feature>
<feature type="compositionally biased region" description="Polar residues" evidence="2">
    <location>
        <begin position="102"/>
        <end position="115"/>
    </location>
</feature>
<feature type="domain" description="CCHC-type" evidence="3">
    <location>
        <begin position="494"/>
        <end position="510"/>
    </location>
</feature>
<proteinExistence type="predicted"/>
<feature type="compositionally biased region" description="Basic and acidic residues" evidence="2">
    <location>
        <begin position="447"/>
        <end position="458"/>
    </location>
</feature>
<evidence type="ECO:0000256" key="2">
    <source>
        <dbReference type="SAM" id="MobiDB-lite"/>
    </source>
</evidence>
<feature type="compositionally biased region" description="Basic and acidic residues" evidence="2">
    <location>
        <begin position="43"/>
        <end position="71"/>
    </location>
</feature>
<evidence type="ECO:0000259" key="3">
    <source>
        <dbReference type="PROSITE" id="PS50158"/>
    </source>
</evidence>
<protein>
    <submittedName>
        <fullName evidence="4">26681_t:CDS:1</fullName>
    </submittedName>
</protein>
<keyword evidence="5" id="KW-1185">Reference proteome</keyword>
<dbReference type="SMART" id="SM00343">
    <property type="entry name" value="ZnF_C2HC"/>
    <property type="match status" value="1"/>
</dbReference>
<dbReference type="GO" id="GO:0003676">
    <property type="term" value="F:nucleic acid binding"/>
    <property type="evidence" value="ECO:0007669"/>
    <property type="project" value="InterPro"/>
</dbReference>
<dbReference type="Gene3D" id="4.10.60.10">
    <property type="entry name" value="Zinc finger, CCHC-type"/>
    <property type="match status" value="1"/>
</dbReference>
<evidence type="ECO:0000313" key="5">
    <source>
        <dbReference type="Proteomes" id="UP000789405"/>
    </source>
</evidence>
<evidence type="ECO:0000313" key="4">
    <source>
        <dbReference type="EMBL" id="CAG8650214.1"/>
    </source>
</evidence>
<reference evidence="4" key="1">
    <citation type="submission" date="2021-06" db="EMBL/GenBank/DDBJ databases">
        <authorList>
            <person name="Kallberg Y."/>
            <person name="Tangrot J."/>
            <person name="Rosling A."/>
        </authorList>
    </citation>
    <scope>NUCLEOTIDE SEQUENCE</scope>
    <source>
        <strain evidence="4">MA453B</strain>
    </source>
</reference>
<gene>
    <name evidence="4" type="ORF">DERYTH_LOCUS10139</name>
</gene>
<dbReference type="OrthoDB" id="2340788at2759"/>
<feature type="compositionally biased region" description="Basic and acidic residues" evidence="2">
    <location>
        <begin position="136"/>
        <end position="163"/>
    </location>
</feature>
<dbReference type="EMBL" id="CAJVPY010005780">
    <property type="protein sequence ID" value="CAG8650214.1"/>
    <property type="molecule type" value="Genomic_DNA"/>
</dbReference>
<feature type="compositionally biased region" description="Basic and acidic residues" evidence="2">
    <location>
        <begin position="79"/>
        <end position="101"/>
    </location>
</feature>
<sequence>MSKLESINIKEARNLLNHYGLPCDGTEEEIKKQLEVLEFPTDENIRSDEEDIIESKYDQRDDYAHDTHDVEIDSELEESEPREHDTDTDRDTFVYKTRWSDDPSSSKNIDNSSMETIKDVETTNDVISNDGSDDYDLPKSRKEFPSEDERTDSVLDTSLHDSEDGSVTSSPPRLQTVVPLKDDINNPLKPQDSIINVGDVSSLNLSSLNIRDSEESDLESNVSKIVNPIISCIADLKSDIHAEVEKLHYRVDPNLLGSTKGSDDWQQSGFEKSLDQNRYDSVITAGKLLDLVLTFSLPDEVNERISQARHILWEKALLYRLTSSTESSSSPALPEQGTSVDSAVDHVNKIINRNNDEQITSGQYVSTQEDIDVNQVLPNDEIIENLPDSTKVEEIGDRSPVSNGMTKSRRLPNQNHRRSNRARRRSTSVQLDNATGSGSRPLQESSSSRDVERQDDIRLSTSPKAPYRPRSSNGRNNTNIPTNNRRFVGFLPSRCFTCGGIGHFANNCPNKGSYITTLSPQQPVRRRRSTRFKRNTKVDASGEQ</sequence>
<evidence type="ECO:0000256" key="1">
    <source>
        <dbReference type="PROSITE-ProRule" id="PRU00047"/>
    </source>
</evidence>
<feature type="compositionally biased region" description="Low complexity" evidence="2">
    <location>
        <begin position="473"/>
        <end position="485"/>
    </location>
</feature>
<feature type="region of interest" description="Disordered" evidence="2">
    <location>
        <begin position="384"/>
        <end position="485"/>
    </location>
</feature>
<dbReference type="GO" id="GO:0008270">
    <property type="term" value="F:zinc ion binding"/>
    <property type="evidence" value="ECO:0007669"/>
    <property type="project" value="UniProtKB-KW"/>
</dbReference>
<dbReference type="SUPFAM" id="SSF57756">
    <property type="entry name" value="Retrovirus zinc finger-like domains"/>
    <property type="match status" value="1"/>
</dbReference>
<dbReference type="InterPro" id="IPR001878">
    <property type="entry name" value="Znf_CCHC"/>
</dbReference>
<dbReference type="Pfam" id="PF00098">
    <property type="entry name" value="zf-CCHC"/>
    <property type="match status" value="1"/>
</dbReference>
<keyword evidence="1" id="KW-0863">Zinc-finger</keyword>
<feature type="compositionally biased region" description="Basic residues" evidence="2">
    <location>
        <begin position="407"/>
        <end position="426"/>
    </location>
</feature>
<feature type="region of interest" description="Disordered" evidence="2">
    <location>
        <begin position="517"/>
        <end position="544"/>
    </location>
</feature>
<keyword evidence="1" id="KW-0862">Zinc</keyword>
<accession>A0A9N9DW52</accession>
<name>A0A9N9DW52_9GLOM</name>
<dbReference type="Proteomes" id="UP000789405">
    <property type="component" value="Unassembled WGS sequence"/>
</dbReference>
<dbReference type="InterPro" id="IPR036875">
    <property type="entry name" value="Znf_CCHC_sf"/>
</dbReference>
<comment type="caution">
    <text evidence="4">The sequence shown here is derived from an EMBL/GenBank/DDBJ whole genome shotgun (WGS) entry which is preliminary data.</text>
</comment>
<keyword evidence="1" id="KW-0479">Metal-binding</keyword>
<feature type="region of interest" description="Disordered" evidence="2">
    <location>
        <begin position="41"/>
        <end position="174"/>
    </location>
</feature>
<organism evidence="4 5">
    <name type="scientific">Dentiscutata erythropus</name>
    <dbReference type="NCBI Taxonomy" id="1348616"/>
    <lineage>
        <taxon>Eukaryota</taxon>
        <taxon>Fungi</taxon>
        <taxon>Fungi incertae sedis</taxon>
        <taxon>Mucoromycota</taxon>
        <taxon>Glomeromycotina</taxon>
        <taxon>Glomeromycetes</taxon>
        <taxon>Diversisporales</taxon>
        <taxon>Gigasporaceae</taxon>
        <taxon>Dentiscutata</taxon>
    </lineage>
</organism>
<dbReference type="PROSITE" id="PS50158">
    <property type="entry name" value="ZF_CCHC"/>
    <property type="match status" value="1"/>
</dbReference>
<dbReference type="AlphaFoldDB" id="A0A9N9DW52"/>